<dbReference type="EMBL" id="QQWO01000011">
    <property type="protein sequence ID" value="RSV01849.1"/>
    <property type="molecule type" value="Genomic_DNA"/>
</dbReference>
<gene>
    <name evidence="2" type="ORF">BRX40_09875</name>
    <name evidence="3" type="ORF">CA257_14215</name>
    <name evidence="4" type="ORF">DAH66_20245</name>
</gene>
<reference evidence="6 7" key="3">
    <citation type="submission" date="2018-07" db="EMBL/GenBank/DDBJ databases">
        <title>Genomic and Epidemiologic Investigation of an Indolent Hospital Outbreak.</title>
        <authorList>
            <person name="Johnson R.C."/>
            <person name="Deming C."/>
            <person name="Conlan S."/>
            <person name="Zellmer C.J."/>
            <person name="Michelin A.V."/>
            <person name="Lee-Lin S."/>
            <person name="Thomas P.J."/>
            <person name="Park M."/>
            <person name="Weingarten R.A."/>
            <person name="Less J."/>
            <person name="Dekker J.P."/>
            <person name="Frank K.M."/>
            <person name="Musser K.A."/>
            <person name="Mcquiston J.R."/>
            <person name="Henderson D.K."/>
            <person name="Lau A.F."/>
            <person name="Palmore T.N."/>
            <person name="Segre J.A."/>
        </authorList>
    </citation>
    <scope>NUCLEOTIDE SEQUENCE [LARGE SCALE GENOMIC DNA]</scope>
    <source>
        <strain evidence="4 7">SK-CDC1_0717</strain>
        <strain evidence="3 6">SK-NIH.Env10_0317</strain>
    </source>
</reference>
<keyword evidence="1" id="KW-0732">Signal</keyword>
<feature type="signal peptide" evidence="1">
    <location>
        <begin position="1"/>
        <end position="21"/>
    </location>
</feature>
<evidence type="ECO:0000313" key="4">
    <source>
        <dbReference type="EMBL" id="RSY77562.1"/>
    </source>
</evidence>
<evidence type="ECO:0000313" key="7">
    <source>
        <dbReference type="Proteomes" id="UP000287746"/>
    </source>
</evidence>
<dbReference type="GeneID" id="44132868"/>
<dbReference type="Proteomes" id="UP000286681">
    <property type="component" value="Unassembled WGS sequence"/>
</dbReference>
<dbReference type="AlphaFoldDB" id="A0A1L6J9R9"/>
<dbReference type="STRING" id="93064.BRX40_09875"/>
<evidence type="ECO:0000256" key="1">
    <source>
        <dbReference type="SAM" id="SignalP"/>
    </source>
</evidence>
<dbReference type="EMBL" id="QQYZ01000030">
    <property type="protein sequence ID" value="RSY77562.1"/>
    <property type="molecule type" value="Genomic_DNA"/>
</dbReference>
<organism evidence="2 5">
    <name type="scientific">Sphingomonas koreensis</name>
    <dbReference type="NCBI Taxonomy" id="93064"/>
    <lineage>
        <taxon>Bacteria</taxon>
        <taxon>Pseudomonadati</taxon>
        <taxon>Pseudomonadota</taxon>
        <taxon>Alphaproteobacteria</taxon>
        <taxon>Sphingomonadales</taxon>
        <taxon>Sphingomonadaceae</taxon>
        <taxon>Sphingomonas</taxon>
    </lineage>
</organism>
<keyword evidence="5" id="KW-1185">Reference proteome</keyword>
<sequence>MRKLFAAAALALFALPGAAMADDKVNAKGEAELAKMLEGRVAGKPVKCLPTHAMDNSTIVDGTAIVYRSGSKLYVNRPRSGADQLDDDDILLTKLYGSQLCNVDKVDLIDRSSRMWSGFVLLGDFVPYQRVKTSAR</sequence>
<protein>
    <submittedName>
        <fullName evidence="2">Uncharacterized protein</fullName>
    </submittedName>
</protein>
<dbReference type="Proteomes" id="UP000185161">
    <property type="component" value="Chromosome"/>
</dbReference>
<dbReference type="RefSeq" id="WP_066577537.1">
    <property type="nucleotide sequence ID" value="NZ_CP018820.1"/>
</dbReference>
<proteinExistence type="predicted"/>
<evidence type="ECO:0000313" key="6">
    <source>
        <dbReference type="Proteomes" id="UP000286681"/>
    </source>
</evidence>
<evidence type="ECO:0000313" key="2">
    <source>
        <dbReference type="EMBL" id="APR52692.1"/>
    </source>
</evidence>
<dbReference type="KEGG" id="skr:BRX40_09875"/>
<evidence type="ECO:0000313" key="3">
    <source>
        <dbReference type="EMBL" id="RSV01849.1"/>
    </source>
</evidence>
<accession>A0A1L6J9R9</accession>
<reference evidence="2" key="1">
    <citation type="submission" date="2016-12" db="EMBL/GenBank/DDBJ databases">
        <title>Whole genome sequencing of Sphingomonas koreensis.</title>
        <authorList>
            <person name="Conlan S."/>
            <person name="Thomas P.J."/>
            <person name="Mullikin J."/>
            <person name="Palmore T.N."/>
            <person name="Frank K.M."/>
            <person name="Segre J.A."/>
        </authorList>
    </citation>
    <scope>NUCLEOTIDE SEQUENCE</scope>
    <source>
        <strain evidence="2">ABOJV</strain>
    </source>
</reference>
<feature type="chain" id="PRO_5009867370" evidence="1">
    <location>
        <begin position="22"/>
        <end position="136"/>
    </location>
</feature>
<dbReference type="EMBL" id="CP018820">
    <property type="protein sequence ID" value="APR52692.1"/>
    <property type="molecule type" value="Genomic_DNA"/>
</dbReference>
<name>A0A1L6J9R9_9SPHN</name>
<reference evidence="5" key="2">
    <citation type="submission" date="2016-12" db="EMBL/GenBank/DDBJ databases">
        <title>Whole genome sequencing of Sphingomonas sp. ABOJV.</title>
        <authorList>
            <person name="Conlan S."/>
            <person name="Thomas P.J."/>
            <person name="Mullikin J."/>
            <person name="Palmore T.N."/>
            <person name="Frank K.M."/>
            <person name="Segre J.A."/>
        </authorList>
    </citation>
    <scope>NUCLEOTIDE SEQUENCE [LARGE SCALE GENOMIC DNA]</scope>
    <source>
        <strain evidence="5">ABOJV</strain>
    </source>
</reference>
<evidence type="ECO:0000313" key="5">
    <source>
        <dbReference type="Proteomes" id="UP000185161"/>
    </source>
</evidence>
<dbReference type="Proteomes" id="UP000287746">
    <property type="component" value="Unassembled WGS sequence"/>
</dbReference>
<dbReference type="OrthoDB" id="5956991at2"/>